<evidence type="ECO:0000256" key="2">
    <source>
        <dbReference type="ARBA" id="ARBA00022525"/>
    </source>
</evidence>
<feature type="signal peptide" evidence="6">
    <location>
        <begin position="1"/>
        <end position="22"/>
    </location>
</feature>
<dbReference type="InterPro" id="IPR050708">
    <property type="entry name" value="T6SS_VgrG/RHS"/>
</dbReference>
<reference evidence="8 9" key="1">
    <citation type="submission" date="2023-08" db="EMBL/GenBank/DDBJ databases">
        <title>Pleionea litopenaei sp. nov., isolated from stomach of juvenile Litopenaeus vannamei.</title>
        <authorList>
            <person name="Rho A.M."/>
            <person name="Hwang C.Y."/>
        </authorList>
    </citation>
    <scope>NUCLEOTIDE SEQUENCE [LARGE SCALE GENOMIC DNA]</scope>
    <source>
        <strain evidence="8 9">HL-JVS1</strain>
    </source>
</reference>
<dbReference type="Gene3D" id="2.180.10.10">
    <property type="entry name" value="RHS repeat-associated core"/>
    <property type="match status" value="2"/>
</dbReference>
<dbReference type="InterPro" id="IPR031325">
    <property type="entry name" value="RHS_repeat"/>
</dbReference>
<organism evidence="8 9">
    <name type="scientific">Pleionea litopenaei</name>
    <dbReference type="NCBI Taxonomy" id="3070815"/>
    <lineage>
        <taxon>Bacteria</taxon>
        <taxon>Pseudomonadati</taxon>
        <taxon>Pseudomonadota</taxon>
        <taxon>Gammaproteobacteria</taxon>
        <taxon>Oceanospirillales</taxon>
        <taxon>Pleioneaceae</taxon>
        <taxon>Pleionea</taxon>
    </lineage>
</organism>
<evidence type="ECO:0000256" key="4">
    <source>
        <dbReference type="ARBA" id="ARBA00022737"/>
    </source>
</evidence>
<comment type="subcellular location">
    <subcellularLocation>
        <location evidence="1">Secreted</location>
    </subcellularLocation>
</comment>
<dbReference type="InterPro" id="IPR059100">
    <property type="entry name" value="TSP3_bac"/>
</dbReference>
<dbReference type="InterPro" id="IPR013783">
    <property type="entry name" value="Ig-like_fold"/>
</dbReference>
<evidence type="ECO:0000256" key="3">
    <source>
        <dbReference type="ARBA" id="ARBA00022729"/>
    </source>
</evidence>
<dbReference type="PANTHER" id="PTHR32305:SF15">
    <property type="entry name" value="PROTEIN RHSA-RELATED"/>
    <property type="match status" value="1"/>
</dbReference>
<evidence type="ECO:0000259" key="7">
    <source>
        <dbReference type="Pfam" id="PF25023"/>
    </source>
</evidence>
<accession>A0AA51X634</accession>
<keyword evidence="5" id="KW-0106">Calcium</keyword>
<keyword evidence="9" id="KW-1185">Reference proteome</keyword>
<dbReference type="Gene3D" id="2.60.40.10">
    <property type="entry name" value="Immunoglobulins"/>
    <property type="match status" value="2"/>
</dbReference>
<evidence type="ECO:0000256" key="6">
    <source>
        <dbReference type="SAM" id="SignalP"/>
    </source>
</evidence>
<dbReference type="Pfam" id="PF22352">
    <property type="entry name" value="K319L-like_PKD"/>
    <property type="match status" value="1"/>
</dbReference>
<evidence type="ECO:0000313" key="9">
    <source>
        <dbReference type="Proteomes" id="UP001239782"/>
    </source>
</evidence>
<keyword evidence="2" id="KW-0964">Secreted</keyword>
<evidence type="ECO:0000256" key="1">
    <source>
        <dbReference type="ARBA" id="ARBA00004613"/>
    </source>
</evidence>
<keyword evidence="4" id="KW-0677">Repeat</keyword>
<dbReference type="Proteomes" id="UP001239782">
    <property type="component" value="Chromosome"/>
</dbReference>
<name>A0AA51X634_9GAMM</name>
<feature type="domain" description="Teneurin-like YD-shell" evidence="7">
    <location>
        <begin position="957"/>
        <end position="1171"/>
    </location>
</feature>
<evidence type="ECO:0000313" key="8">
    <source>
        <dbReference type="EMBL" id="WMS86693.1"/>
    </source>
</evidence>
<dbReference type="InterPro" id="IPR056823">
    <property type="entry name" value="TEN-like_YD-shell"/>
</dbReference>
<dbReference type="PANTHER" id="PTHR32305">
    <property type="match status" value="1"/>
</dbReference>
<keyword evidence="3 6" id="KW-0732">Signal</keyword>
<feature type="chain" id="PRO_5041438242" description="Teneurin-like YD-shell domain-containing protein" evidence="6">
    <location>
        <begin position="23"/>
        <end position="2018"/>
    </location>
</feature>
<sequence length="2018" mass="227199">MPKLLLSTFLCALFSFTNSVHSEITDSPDFYSMPGINKGRAYDSSSNVNIDLFGGSLNISSTDLVASGLGPDIVVTRSFNSATDRWKDSYRNFVGAHWILHYGMLRGATENPYYCGQGTVEPVLANNTQFILPDGSSQIIIKDNISFIDADGDSAYSEGSGDYRPSHVTKALWRVNCKNQQLQITDKSGTSYIIGDYSLDYRVIKIIDRNGNYLDINYSGDRANIRIDSIVSSDSRTVNFTYNNNVLESVSYGDQTVTYEVVGALSEQRLLSVTHPDNALTEYKYYSSGEVHGYLEQLTTPLGKIVKFDYEKLNFSAKDYYVVTQKCEANRETPAATNRCWDYVYTRQGEEGETKSYDVTTVTGPDGVKTYKHYGLYYPIPLNESVYIDQGDGEGYFKPVGQAWSVGLLKEMSHVVDGQEVFKEVNNWSFKELSFIERTYTEANTSYSLWDPDIRIPILIGKTTTIDNTTYDYEVTSLDGLTPEKYNESGNANYYYDEDYRHIGSDAGHWILDLPFKKHVRTTGSDILVEQFTYDENGNLSQTISKGVLVKYEYNTDGTLKAKSDAVDNKVSYLNYYRGIPRREEFPDGSFIIREVDAYGRVTSETNAKDTTTSYSYDELNRLTFIDYPVSDDVVVTYGYGMGGPTNSGTNSNRGHWVAYTRNSLRQVNIYNEHNKLVRKITENTISGQQFIRYYRYDDLNRLVFESYVNDEMRGTTYSYDGLDRVVRAQKFGQPAVVTDYLSDGTVRVTDAEGNVTTKSYTAYSYSNKHLKKITAPEGVVIDFTNNALGDPLTITQNGIVREYQYDNEQRLFKYIEPEVDGELIYFYDHGGRIEEEIHVINGTQRTKRFSYDVVGRLRRVEFPTFFKTESGYQYGQPSCTSCNYEAISKEYELDYDEIGNLKSNRVKTTEHIFLFNPQPDQYTQTSYRTWFYTYDIEDKLETETLSDSEEGTNFAFSYDYNTQGQISGLTYPSGFYVDYDPDVFGRASKVGDLVTNIEYFDNGVVKSLTYSNGHVTTYELNDQQMPQSMSVGMLDNIISFNYDYDFNGNLEAIIDNLDSSKTKNMSYDGLDRLYTASGVWGNGYYNYDSMGNIESKVIGGQTFNYDYDARNRLSNFNGNQFLYDFNGRVKEDGRNSYFYDFSNNLIFAKNTANGMQFKFEYDANGKQSVKIGPEKKEYFVYTTSGKLLFEQDEFGDFNRSHIYLGNKLVAYYDEQIECSDDLDNDGLGHCFEREYGLDPYDSSDAGADLDDDGLSNLEEFIAGTRLDLVDTDGDGLSDWFEVTYGLDSNIDDSALDPDGDGLSNLEEFQLGTNPNVANTLNSPTALNAASIDGVVWVSWNAIDFADSYDLYWSNQPFSSKEEAIKVDDVSSPWVHTTPQMGDTVYYRVIAKRGSLESSLSNERSVKHSNNQWYFASMLNYPIKNLDIDSGGNVHVLHRYHSNKTRASYWNSTTEELTVHELFDFRPNRYVLEVSDSGYAMAVASDSSTAQISVATFDVPTKSWSTETLKTPESGFNVGYEVGITSSTNGNFVVSWLEEQYSTVFLWVASWTPSTGWSEPVKVTYKDENHPLYNAIYSGAGFDFAINNLGQVAIIIPLDERDSSGNIVSTSVELFTIDSTTFNGYSLGSEDWQTRYSIAANNQQLVALWEDVSGSGRNYLSQRANWQQLLGSTEIVSSVSNAGGPIAIDIDDNNKSTAILEEQGKIKLVTQAFNSAWLSHPLSDVDAPSGTSDSVLTRFVNGSFGYIYTDYDYQHHSSRVINDSVIYHESIPSSTTGSYLAPYSALMQGARVDKSSNNAQWPLFVYLSKAEADNTPPVANAGNDQTVNEGEIVILDARGSSDAESNQLNVSWEVVSGPNVVFQQGIEPLTTQFIAPSVDVDTQILLRVTVTDDAGAESSDEVSITVSDLGDDPVRNSCELDFDENGIVEEKDFFSSSYEGIYYAVFIHLNYPSLYSNYFPNTPIEKLDWNGDGNITIEEVYTGTISVETLDTFQTQHYFYLKDKDAYASYYPNSGCAM</sequence>
<protein>
    <recommendedName>
        <fullName evidence="7">Teneurin-like YD-shell domain-containing protein</fullName>
    </recommendedName>
</protein>
<dbReference type="Pfam" id="PF18884">
    <property type="entry name" value="TSP3_bac"/>
    <property type="match status" value="2"/>
</dbReference>
<gene>
    <name evidence="8" type="ORF">Q9312_15845</name>
</gene>
<proteinExistence type="predicted"/>
<dbReference type="EMBL" id="CP133548">
    <property type="protein sequence ID" value="WMS86693.1"/>
    <property type="molecule type" value="Genomic_DNA"/>
</dbReference>
<dbReference type="Pfam" id="PF25023">
    <property type="entry name" value="TEN_YD-shell"/>
    <property type="match status" value="1"/>
</dbReference>
<evidence type="ECO:0000256" key="5">
    <source>
        <dbReference type="ARBA" id="ARBA00022837"/>
    </source>
</evidence>
<dbReference type="Pfam" id="PF05593">
    <property type="entry name" value="RHS_repeat"/>
    <property type="match status" value="1"/>
</dbReference>
<dbReference type="RefSeq" id="WP_309201838.1">
    <property type="nucleotide sequence ID" value="NZ_CP133548.1"/>
</dbReference>
<dbReference type="KEGG" id="plei:Q9312_15845"/>